<evidence type="ECO:0000313" key="2">
    <source>
        <dbReference type="EMBL" id="KAG7558192.1"/>
    </source>
</evidence>
<feature type="domain" description="Dienelactone hydrolase" evidence="1">
    <location>
        <begin position="29"/>
        <end position="258"/>
    </location>
</feature>
<gene>
    <name evidence="2" type="ORF">FFLO_02845</name>
</gene>
<evidence type="ECO:0000259" key="1">
    <source>
        <dbReference type="Pfam" id="PF01738"/>
    </source>
</evidence>
<dbReference type="Proteomes" id="UP000812966">
    <property type="component" value="Unassembled WGS sequence"/>
</dbReference>
<dbReference type="Pfam" id="PF01738">
    <property type="entry name" value="DLH"/>
    <property type="match status" value="1"/>
</dbReference>
<reference evidence="2" key="1">
    <citation type="submission" date="2020-04" db="EMBL/GenBank/DDBJ databases">
        <title>Analysis of mating type loci in Filobasidium floriforme.</title>
        <authorList>
            <person name="Nowrousian M."/>
        </authorList>
    </citation>
    <scope>NUCLEOTIDE SEQUENCE</scope>
    <source>
        <strain evidence="2">CBS 6242</strain>
    </source>
</reference>
<dbReference type="Gene3D" id="3.40.50.1820">
    <property type="entry name" value="alpha/beta hydrolase"/>
    <property type="match status" value="1"/>
</dbReference>
<dbReference type="SUPFAM" id="SSF53474">
    <property type="entry name" value="alpha/beta-Hydrolases"/>
    <property type="match status" value="1"/>
</dbReference>
<comment type="caution">
    <text evidence="2">The sequence shown here is derived from an EMBL/GenBank/DDBJ whole genome shotgun (WGS) entry which is preliminary data.</text>
</comment>
<dbReference type="EMBL" id="JABELV010000048">
    <property type="protein sequence ID" value="KAG7558192.1"/>
    <property type="molecule type" value="Genomic_DNA"/>
</dbReference>
<dbReference type="PANTHER" id="PTHR17630">
    <property type="entry name" value="DIENELACTONE HYDROLASE"/>
    <property type="match status" value="1"/>
</dbReference>
<organism evidence="2 3">
    <name type="scientific">Filobasidium floriforme</name>
    <dbReference type="NCBI Taxonomy" id="5210"/>
    <lineage>
        <taxon>Eukaryota</taxon>
        <taxon>Fungi</taxon>
        <taxon>Dikarya</taxon>
        <taxon>Basidiomycota</taxon>
        <taxon>Agaricomycotina</taxon>
        <taxon>Tremellomycetes</taxon>
        <taxon>Filobasidiales</taxon>
        <taxon>Filobasidiaceae</taxon>
        <taxon>Filobasidium</taxon>
    </lineage>
</organism>
<dbReference type="InterPro" id="IPR002925">
    <property type="entry name" value="Dienelactn_hydro"/>
</dbReference>
<name>A0A8K0JNA4_9TREE</name>
<dbReference type="InterPro" id="IPR029058">
    <property type="entry name" value="AB_hydrolase_fold"/>
</dbReference>
<dbReference type="OrthoDB" id="17560at2759"/>
<dbReference type="GO" id="GO:0016787">
    <property type="term" value="F:hydrolase activity"/>
    <property type="evidence" value="ECO:0007669"/>
    <property type="project" value="InterPro"/>
</dbReference>
<protein>
    <recommendedName>
        <fullName evidence="1">Dienelactone hydrolase domain-containing protein</fullName>
    </recommendedName>
</protein>
<sequence>MSSGLSQCCVSGHIHAGTPKGSWEDIGGLRTYVSKPKDGSKQKTAVFLPDIFGVNIPNTQLLADTWAENGFYVVLPDIFQGDAVPLEHINTITPKKRTQDEGGITGAIKTNATAAYDLVPFVTKHREAVVKPLIDNFFKAIKADSETDKIIAVGFCFGGRYAFLAGRTDSPVQVDVVVSYHPSLLAVPTDFENLTVPTYVGHGTADNFVTNDDAIESALIQAVGKEKLLFERYEDASHGYAVRGDDLNEKERTQKEETAKAAMAFVNKWM</sequence>
<evidence type="ECO:0000313" key="3">
    <source>
        <dbReference type="Proteomes" id="UP000812966"/>
    </source>
</evidence>
<dbReference type="AlphaFoldDB" id="A0A8K0JNA4"/>
<keyword evidence="3" id="KW-1185">Reference proteome</keyword>
<dbReference type="PANTHER" id="PTHR17630:SF44">
    <property type="entry name" value="PROTEIN AIM2"/>
    <property type="match status" value="1"/>
</dbReference>
<accession>A0A8K0JNA4</accession>
<proteinExistence type="predicted"/>